<reference evidence="1 2" key="1">
    <citation type="submission" date="2016-11" db="EMBL/GenBank/DDBJ databases">
        <authorList>
            <person name="Jaros S."/>
            <person name="Januszkiewicz K."/>
            <person name="Wedrychowicz H."/>
        </authorList>
    </citation>
    <scope>NUCLEOTIDE SEQUENCE [LARGE SCALE GENOMIC DNA]</scope>
    <source>
        <strain evidence="1 2">GAS242</strain>
    </source>
</reference>
<organism evidence="1 2">
    <name type="scientific">Bradyrhizobium erythrophlei</name>
    <dbReference type="NCBI Taxonomy" id="1437360"/>
    <lineage>
        <taxon>Bacteria</taxon>
        <taxon>Pseudomonadati</taxon>
        <taxon>Pseudomonadota</taxon>
        <taxon>Alphaproteobacteria</taxon>
        <taxon>Hyphomicrobiales</taxon>
        <taxon>Nitrobacteraceae</taxon>
        <taxon>Bradyrhizobium</taxon>
    </lineage>
</organism>
<evidence type="ECO:0008006" key="3">
    <source>
        <dbReference type="Google" id="ProtNLM"/>
    </source>
</evidence>
<sequence>MTSTNLKTRDTETVTNIEKDLVAARRDGRFEDALHHLDEIFVFHKHTESALIRARCAVLLAAPELQEAA</sequence>
<dbReference type="RefSeq" id="WP_079569277.1">
    <property type="nucleotide sequence ID" value="NZ_LT670818.1"/>
</dbReference>
<accession>A0A1M5R478</accession>
<dbReference type="Proteomes" id="UP000190675">
    <property type="component" value="Chromosome I"/>
</dbReference>
<dbReference type="AlphaFoldDB" id="A0A1M5R478"/>
<gene>
    <name evidence="1" type="ORF">SAMN05444169_6321</name>
</gene>
<name>A0A1M5R478_9BRAD</name>
<proteinExistence type="predicted"/>
<protein>
    <recommendedName>
        <fullName evidence="3">Tetratricopeptide repeat-containing protein</fullName>
    </recommendedName>
</protein>
<dbReference type="OrthoDB" id="9965243at2"/>
<dbReference type="EMBL" id="LT670818">
    <property type="protein sequence ID" value="SHH20830.1"/>
    <property type="molecule type" value="Genomic_DNA"/>
</dbReference>
<evidence type="ECO:0000313" key="1">
    <source>
        <dbReference type="EMBL" id="SHH20830.1"/>
    </source>
</evidence>
<evidence type="ECO:0000313" key="2">
    <source>
        <dbReference type="Proteomes" id="UP000190675"/>
    </source>
</evidence>